<protein>
    <submittedName>
        <fullName evidence="2">DUF1298 domain-containing protein</fullName>
    </submittedName>
</protein>
<comment type="caution">
    <text evidence="2">The sequence shown here is derived from an EMBL/GenBank/DDBJ whole genome shotgun (WGS) entry which is preliminary data.</text>
</comment>
<dbReference type="EMBL" id="JADJZA010000007">
    <property type="protein sequence ID" value="MBK9297688.1"/>
    <property type="molecule type" value="Genomic_DNA"/>
</dbReference>
<dbReference type="Proteomes" id="UP000727993">
    <property type="component" value="Unassembled WGS sequence"/>
</dbReference>
<sequence>MNDAYLAAIGAALGHYHDMMGVPVEAVPLAMPVNVRASGESGISNNWTSAMLALPTDQPDPIRRMQQVREQVLTARTGSSLDPGRLVAPLAAWLPNAALAGAGPGMLGIDVQASNVPGHPDERYIAGAKILSNVPIGPAPGVAMMVTMVSQARHCYIGVNLDTAAVTDADAFAESLAWGFDDVVALGRADTTTSTPSTDGAA</sequence>
<gene>
    <name evidence="2" type="ORF">IPN02_12830</name>
</gene>
<evidence type="ECO:0000313" key="3">
    <source>
        <dbReference type="Proteomes" id="UP000727993"/>
    </source>
</evidence>
<dbReference type="InterPro" id="IPR009721">
    <property type="entry name" value="O-acyltransferase_WSD1_C"/>
</dbReference>
<evidence type="ECO:0000259" key="1">
    <source>
        <dbReference type="Pfam" id="PF06974"/>
    </source>
</evidence>
<dbReference type="AlphaFoldDB" id="A0A936TDS5"/>
<name>A0A936TDS5_9ACTN</name>
<organism evidence="2 3">
    <name type="scientific">Candidatus Neomicrothrix subdominans</name>
    <dbReference type="NCBI Taxonomy" id="2954438"/>
    <lineage>
        <taxon>Bacteria</taxon>
        <taxon>Bacillati</taxon>
        <taxon>Actinomycetota</taxon>
        <taxon>Acidimicrobiia</taxon>
        <taxon>Acidimicrobiales</taxon>
        <taxon>Microthrixaceae</taxon>
        <taxon>Candidatus Neomicrothrix</taxon>
    </lineage>
</organism>
<proteinExistence type="predicted"/>
<evidence type="ECO:0000313" key="2">
    <source>
        <dbReference type="EMBL" id="MBK9297688.1"/>
    </source>
</evidence>
<dbReference type="Pfam" id="PF06974">
    <property type="entry name" value="WS_DGAT_C"/>
    <property type="match status" value="1"/>
</dbReference>
<feature type="domain" description="O-acyltransferase WSD1 C-terminal" evidence="1">
    <location>
        <begin position="45"/>
        <end position="180"/>
    </location>
</feature>
<reference evidence="2 3" key="1">
    <citation type="submission" date="2020-10" db="EMBL/GenBank/DDBJ databases">
        <title>Connecting structure to function with the recovery of over 1000 high-quality activated sludge metagenome-assembled genomes encoding full-length rRNA genes using long-read sequencing.</title>
        <authorList>
            <person name="Singleton C.M."/>
            <person name="Petriglieri F."/>
            <person name="Kristensen J.M."/>
            <person name="Kirkegaard R.H."/>
            <person name="Michaelsen T.Y."/>
            <person name="Andersen M.H."/>
            <person name="Karst S.M."/>
            <person name="Dueholm M.S."/>
            <person name="Nielsen P.H."/>
            <person name="Albertsen M."/>
        </authorList>
    </citation>
    <scope>NUCLEOTIDE SEQUENCE [LARGE SCALE GENOMIC DNA]</scope>
    <source>
        <strain evidence="2">Lyne_18-Q3-R50-59_MAXAC.006</strain>
    </source>
</reference>
<accession>A0A936TDS5</accession>